<keyword evidence="2" id="KW-1185">Reference proteome</keyword>
<evidence type="ECO:0000313" key="2">
    <source>
        <dbReference type="Proteomes" id="UP000789920"/>
    </source>
</evidence>
<evidence type="ECO:0000313" key="1">
    <source>
        <dbReference type="EMBL" id="CAG8724362.1"/>
    </source>
</evidence>
<organism evidence="1 2">
    <name type="scientific">Racocetra persica</name>
    <dbReference type="NCBI Taxonomy" id="160502"/>
    <lineage>
        <taxon>Eukaryota</taxon>
        <taxon>Fungi</taxon>
        <taxon>Fungi incertae sedis</taxon>
        <taxon>Mucoromycota</taxon>
        <taxon>Glomeromycotina</taxon>
        <taxon>Glomeromycetes</taxon>
        <taxon>Diversisporales</taxon>
        <taxon>Gigasporaceae</taxon>
        <taxon>Racocetra</taxon>
    </lineage>
</organism>
<feature type="non-terminal residue" evidence="1">
    <location>
        <position position="1"/>
    </location>
</feature>
<gene>
    <name evidence="1" type="ORF">RPERSI_LOCUS11572</name>
</gene>
<name>A0ACA9PX89_9GLOM</name>
<sequence>VQGAQHRLHHTSWYKDVNKFEGIVNRDRKKDACAKLMESSYLKCGTMKIQKDHSRFR</sequence>
<dbReference type="EMBL" id="CAJVQC010023902">
    <property type="protein sequence ID" value="CAG8724362.1"/>
    <property type="molecule type" value="Genomic_DNA"/>
</dbReference>
<reference evidence="1" key="1">
    <citation type="submission" date="2021-06" db="EMBL/GenBank/DDBJ databases">
        <authorList>
            <person name="Kallberg Y."/>
            <person name="Tangrot J."/>
            <person name="Rosling A."/>
        </authorList>
    </citation>
    <scope>NUCLEOTIDE SEQUENCE</scope>
    <source>
        <strain evidence="1">MA461A</strain>
    </source>
</reference>
<proteinExistence type="predicted"/>
<comment type="caution">
    <text evidence="1">The sequence shown here is derived from an EMBL/GenBank/DDBJ whole genome shotgun (WGS) entry which is preliminary data.</text>
</comment>
<dbReference type="Proteomes" id="UP000789920">
    <property type="component" value="Unassembled WGS sequence"/>
</dbReference>
<accession>A0ACA9PX89</accession>
<protein>
    <submittedName>
        <fullName evidence="1">36312_t:CDS:1</fullName>
    </submittedName>
</protein>